<evidence type="ECO:0008006" key="4">
    <source>
        <dbReference type="Google" id="ProtNLM"/>
    </source>
</evidence>
<dbReference type="PROSITE" id="PS51257">
    <property type="entry name" value="PROKAR_LIPOPROTEIN"/>
    <property type="match status" value="1"/>
</dbReference>
<accession>A0AA48W987</accession>
<feature type="chain" id="PRO_5046652486" description="Lipoprotein" evidence="1">
    <location>
        <begin position="19"/>
        <end position="124"/>
    </location>
</feature>
<keyword evidence="3" id="KW-1185">Reference proteome</keyword>
<dbReference type="EMBL" id="CP065053">
    <property type="protein sequence ID" value="QPI47339.1"/>
    <property type="molecule type" value="Genomic_DNA"/>
</dbReference>
<keyword evidence="1" id="KW-0732">Signal</keyword>
<dbReference type="Proteomes" id="UP000662888">
    <property type="component" value="Chromosome"/>
</dbReference>
<reference evidence="2 3" key="1">
    <citation type="submission" date="2020-11" db="EMBL/GenBank/DDBJ databases">
        <authorList>
            <person name="Sun Q."/>
        </authorList>
    </citation>
    <scope>NUCLEOTIDE SEQUENCE [LARGE SCALE GENOMIC DNA]</scope>
    <source>
        <strain evidence="2 3">P8398</strain>
    </source>
</reference>
<dbReference type="RefSeq" id="WP_206087058.1">
    <property type="nucleotide sequence ID" value="NZ_CP065053.1"/>
</dbReference>
<feature type="signal peptide" evidence="1">
    <location>
        <begin position="1"/>
        <end position="18"/>
    </location>
</feature>
<evidence type="ECO:0000256" key="1">
    <source>
        <dbReference type="SAM" id="SignalP"/>
    </source>
</evidence>
<organism evidence="2 3">
    <name type="scientific">Massilia antarctica</name>
    <dbReference type="NCBI Taxonomy" id="2765360"/>
    <lineage>
        <taxon>Bacteria</taxon>
        <taxon>Pseudomonadati</taxon>
        <taxon>Pseudomonadota</taxon>
        <taxon>Betaproteobacteria</taxon>
        <taxon>Burkholderiales</taxon>
        <taxon>Oxalobacteraceae</taxon>
        <taxon>Telluria group</taxon>
        <taxon>Massilia</taxon>
    </lineage>
</organism>
<evidence type="ECO:0000313" key="2">
    <source>
        <dbReference type="EMBL" id="QPI47339.1"/>
    </source>
</evidence>
<sequence length="124" mass="13374">MMRSLVILALASSMCGCLDLSGPCGNEVLSESTSPSGHATVTTFRRNCGATTGYVNVVSVRSSSTAFDGEDKSTYVLMSEAETPITASWESHGVLRIRRSAGKSVFLEIRVFDGMQIRYNDEPI</sequence>
<name>A0AA48W987_9BURK</name>
<evidence type="ECO:0000313" key="3">
    <source>
        <dbReference type="Proteomes" id="UP000662888"/>
    </source>
</evidence>
<protein>
    <recommendedName>
        <fullName evidence="4">Lipoprotein</fullName>
    </recommendedName>
</protein>
<proteinExistence type="predicted"/>
<gene>
    <name evidence="2" type="ORF">IV454_17120</name>
</gene>